<dbReference type="PRINTS" id="PR00081">
    <property type="entry name" value="GDHRDH"/>
</dbReference>
<reference evidence="4 5" key="1">
    <citation type="submission" date="2019-12" db="EMBL/GenBank/DDBJ databases">
        <authorList>
            <person name="Li J."/>
        </authorList>
    </citation>
    <scope>NUCLEOTIDE SEQUENCE [LARGE SCALE GENOMIC DNA]</scope>
    <source>
        <strain evidence="4 5">HL2-2</strain>
    </source>
</reference>
<evidence type="ECO:0000256" key="1">
    <source>
        <dbReference type="ARBA" id="ARBA00006484"/>
    </source>
</evidence>
<evidence type="ECO:0000256" key="2">
    <source>
        <dbReference type="ARBA" id="ARBA00023002"/>
    </source>
</evidence>
<dbReference type="InterPro" id="IPR051019">
    <property type="entry name" value="VLCFA-Steroid_DH"/>
</dbReference>
<dbReference type="SUPFAM" id="SSF51735">
    <property type="entry name" value="NAD(P)-binding Rossmann-fold domains"/>
    <property type="match status" value="1"/>
</dbReference>
<dbReference type="Gene3D" id="3.40.50.720">
    <property type="entry name" value="NAD(P)-binding Rossmann-like Domain"/>
    <property type="match status" value="1"/>
</dbReference>
<dbReference type="PANTHER" id="PTHR43899">
    <property type="entry name" value="RH59310P"/>
    <property type="match status" value="1"/>
</dbReference>
<keyword evidence="2" id="KW-0560">Oxidoreductase</keyword>
<accession>A0A6L6UDR8</accession>
<gene>
    <name evidence="4" type="ORF">GN138_14585</name>
</gene>
<comment type="caution">
    <text evidence="4">The sequence shown here is derived from an EMBL/GenBank/DDBJ whole genome shotgun (WGS) entry which is preliminary data.</text>
</comment>
<comment type="similarity">
    <text evidence="1 3">Belongs to the short-chain dehydrogenases/reductases (SDR) family.</text>
</comment>
<dbReference type="GO" id="GO:0016491">
    <property type="term" value="F:oxidoreductase activity"/>
    <property type="evidence" value="ECO:0007669"/>
    <property type="project" value="UniProtKB-KW"/>
</dbReference>
<evidence type="ECO:0000256" key="3">
    <source>
        <dbReference type="RuleBase" id="RU000363"/>
    </source>
</evidence>
<name>A0A6L6UDR8_9FLAO</name>
<protein>
    <submittedName>
        <fullName evidence="4">SDR family NAD(P)-dependent oxidoreductase</fullName>
    </submittedName>
</protein>
<sequence length="277" mass="30588">MRHNVLFNIRQFKMKNNNQNTALVTGAASGLGYELALLLAKDNYNLILIDIDAEKLEEAKQNILKDYQPNITLMVKDLSVVNIAEEIYKEISNIEIDVVINNAGFGLFGTFCDTDWEREAKMLNLHILTSTHLLKLLLPDMVNRGSGKILNLSSLAAFQPGPLMALYYASKGYILSFSEAISNELKGTGVTVTALCPGPTKTSFQSVVSENAAENKIAFNMACPKDVALYGYNAMQKGKVVAIPGAINKFLSVLPRILTRNRTTKIVRKIQDKNRAS</sequence>
<dbReference type="PRINTS" id="PR00080">
    <property type="entry name" value="SDRFAMILY"/>
</dbReference>
<dbReference type="InterPro" id="IPR002347">
    <property type="entry name" value="SDR_fam"/>
</dbReference>
<dbReference type="AlphaFoldDB" id="A0A6L6UDR8"/>
<dbReference type="PANTHER" id="PTHR43899:SF13">
    <property type="entry name" value="RH59310P"/>
    <property type="match status" value="1"/>
</dbReference>
<evidence type="ECO:0000313" key="5">
    <source>
        <dbReference type="Proteomes" id="UP000478208"/>
    </source>
</evidence>
<dbReference type="Proteomes" id="UP000478208">
    <property type="component" value="Unassembled WGS sequence"/>
</dbReference>
<dbReference type="InterPro" id="IPR036291">
    <property type="entry name" value="NAD(P)-bd_dom_sf"/>
</dbReference>
<dbReference type="EMBL" id="WOWS01000007">
    <property type="protein sequence ID" value="MUU79676.1"/>
    <property type="molecule type" value="Genomic_DNA"/>
</dbReference>
<proteinExistence type="inferred from homology"/>
<dbReference type="Pfam" id="PF00106">
    <property type="entry name" value="adh_short"/>
    <property type="match status" value="1"/>
</dbReference>
<dbReference type="PIRSF" id="PIRSF000126">
    <property type="entry name" value="11-beta-HSD1"/>
    <property type="match status" value="1"/>
</dbReference>
<organism evidence="4 5">
    <name type="scientific">Winogradskyella endarachnes</name>
    <dbReference type="NCBI Taxonomy" id="2681965"/>
    <lineage>
        <taxon>Bacteria</taxon>
        <taxon>Pseudomonadati</taxon>
        <taxon>Bacteroidota</taxon>
        <taxon>Flavobacteriia</taxon>
        <taxon>Flavobacteriales</taxon>
        <taxon>Flavobacteriaceae</taxon>
        <taxon>Winogradskyella</taxon>
    </lineage>
</organism>
<keyword evidence="5" id="KW-1185">Reference proteome</keyword>
<dbReference type="CDD" id="cd05233">
    <property type="entry name" value="SDR_c"/>
    <property type="match status" value="1"/>
</dbReference>
<evidence type="ECO:0000313" key="4">
    <source>
        <dbReference type="EMBL" id="MUU79676.1"/>
    </source>
</evidence>